<dbReference type="EMBL" id="JBANQN010000006">
    <property type="protein sequence ID" value="KAK6786560.1"/>
    <property type="molecule type" value="Genomic_DNA"/>
</dbReference>
<gene>
    <name evidence="1" type="ORF">RDI58_015085</name>
</gene>
<sequence length="50" mass="5898">MDCLGNNLNDVLMMLLEGVMSDSPEEKLAIHRFIKQMKIVQKKLRSFRYL</sequence>
<dbReference type="Proteomes" id="UP001371456">
    <property type="component" value="Unassembled WGS sequence"/>
</dbReference>
<dbReference type="AlphaFoldDB" id="A0AAN8TEW6"/>
<evidence type="ECO:0000313" key="1">
    <source>
        <dbReference type="EMBL" id="KAK6786560.1"/>
    </source>
</evidence>
<evidence type="ECO:0000313" key="2">
    <source>
        <dbReference type="Proteomes" id="UP001371456"/>
    </source>
</evidence>
<keyword evidence="2" id="KW-1185">Reference proteome</keyword>
<name>A0AAN8TEW6_SOLBU</name>
<organism evidence="1 2">
    <name type="scientific">Solanum bulbocastanum</name>
    <name type="common">Wild potato</name>
    <dbReference type="NCBI Taxonomy" id="147425"/>
    <lineage>
        <taxon>Eukaryota</taxon>
        <taxon>Viridiplantae</taxon>
        <taxon>Streptophyta</taxon>
        <taxon>Embryophyta</taxon>
        <taxon>Tracheophyta</taxon>
        <taxon>Spermatophyta</taxon>
        <taxon>Magnoliopsida</taxon>
        <taxon>eudicotyledons</taxon>
        <taxon>Gunneridae</taxon>
        <taxon>Pentapetalae</taxon>
        <taxon>asterids</taxon>
        <taxon>lamiids</taxon>
        <taxon>Solanales</taxon>
        <taxon>Solanaceae</taxon>
        <taxon>Solanoideae</taxon>
        <taxon>Solaneae</taxon>
        <taxon>Solanum</taxon>
    </lineage>
</organism>
<reference evidence="1 2" key="1">
    <citation type="submission" date="2024-02" db="EMBL/GenBank/DDBJ databases">
        <title>de novo genome assembly of Solanum bulbocastanum strain 11H21.</title>
        <authorList>
            <person name="Hosaka A.J."/>
        </authorList>
    </citation>
    <scope>NUCLEOTIDE SEQUENCE [LARGE SCALE GENOMIC DNA]</scope>
    <source>
        <tissue evidence="1">Young leaves</tissue>
    </source>
</reference>
<protein>
    <submittedName>
        <fullName evidence="1">Uncharacterized protein</fullName>
    </submittedName>
</protein>
<accession>A0AAN8TEW6</accession>
<proteinExistence type="predicted"/>
<comment type="caution">
    <text evidence="1">The sequence shown here is derived from an EMBL/GenBank/DDBJ whole genome shotgun (WGS) entry which is preliminary data.</text>
</comment>